<dbReference type="PRINTS" id="PR00081">
    <property type="entry name" value="GDHRDH"/>
</dbReference>
<dbReference type="Pfam" id="PF00106">
    <property type="entry name" value="adh_short"/>
    <property type="match status" value="1"/>
</dbReference>
<name>A0A6P8E555_PUNGR</name>
<dbReference type="Proteomes" id="UP000515151">
    <property type="component" value="Chromosome 6"/>
</dbReference>
<dbReference type="InterPro" id="IPR020904">
    <property type="entry name" value="Sc_DH/Rdtase_CS"/>
</dbReference>
<keyword evidence="5" id="KW-0472">Membrane</keyword>
<dbReference type="PANTHER" id="PTHR43899:SF26">
    <property type="entry name" value="ENOYL-(ACYL CARRIER) REDUCTASE"/>
    <property type="match status" value="1"/>
</dbReference>
<keyword evidence="5" id="KW-0812">Transmembrane</keyword>
<evidence type="ECO:0000256" key="5">
    <source>
        <dbReference type="SAM" id="Phobius"/>
    </source>
</evidence>
<dbReference type="RefSeq" id="XP_031400118.1">
    <property type="nucleotide sequence ID" value="XM_031544258.1"/>
</dbReference>
<reference evidence="7" key="2">
    <citation type="submission" date="2025-08" db="UniProtKB">
        <authorList>
            <consortium name="RefSeq"/>
        </authorList>
    </citation>
    <scope>IDENTIFICATION</scope>
    <source>
        <tissue evidence="7">Leaf</tissue>
    </source>
</reference>
<accession>A0A6P8E555</accession>
<dbReference type="GO" id="GO:0045703">
    <property type="term" value="F:ketoreductase activity"/>
    <property type="evidence" value="ECO:0007669"/>
    <property type="project" value="TreeGrafter"/>
</dbReference>
<keyword evidence="5" id="KW-1133">Transmembrane helix</keyword>
<reference evidence="6" key="1">
    <citation type="journal article" date="2020" name="Plant Biotechnol. J.">
        <title>The pomegranate (Punica granatum L.) draft genome dissects genetic divergence between soft- and hard-seeded cultivars.</title>
        <authorList>
            <person name="Luo X."/>
            <person name="Li H."/>
            <person name="Wu Z."/>
            <person name="Yao W."/>
            <person name="Zhao P."/>
            <person name="Cao D."/>
            <person name="Yu H."/>
            <person name="Li K."/>
            <person name="Poudel K."/>
            <person name="Zhao D."/>
            <person name="Zhang F."/>
            <person name="Xia X."/>
            <person name="Chen L."/>
            <person name="Wang Q."/>
            <person name="Jing D."/>
            <person name="Cao S."/>
        </authorList>
    </citation>
    <scope>NUCLEOTIDE SEQUENCE [LARGE SCALE GENOMIC DNA]</scope>
    <source>
        <strain evidence="6">cv. Tunisia</strain>
    </source>
</reference>
<evidence type="ECO:0000313" key="6">
    <source>
        <dbReference type="Proteomes" id="UP000515151"/>
    </source>
</evidence>
<evidence type="ECO:0000256" key="1">
    <source>
        <dbReference type="ARBA" id="ARBA00004240"/>
    </source>
</evidence>
<evidence type="ECO:0000313" key="7">
    <source>
        <dbReference type="RefSeq" id="XP_031400118.1"/>
    </source>
</evidence>
<dbReference type="AlphaFoldDB" id="A0A6P8E555"/>
<dbReference type="InterPro" id="IPR002347">
    <property type="entry name" value="SDR_fam"/>
</dbReference>
<dbReference type="PANTHER" id="PTHR43899">
    <property type="entry name" value="RH59310P"/>
    <property type="match status" value="1"/>
</dbReference>
<dbReference type="PIRSF" id="PIRSF000126">
    <property type="entry name" value="11-beta-HSD1"/>
    <property type="match status" value="1"/>
</dbReference>
<feature type="transmembrane region" description="Helical" evidence="5">
    <location>
        <begin position="20"/>
        <end position="47"/>
    </location>
</feature>
<dbReference type="InterPro" id="IPR051019">
    <property type="entry name" value="VLCFA-Steroid_DH"/>
</dbReference>
<gene>
    <name evidence="7" type="primary">LOC116210391</name>
</gene>
<comment type="similarity">
    <text evidence="4">Belongs to the short-chain dehydrogenases/reductases (SDR) family.</text>
</comment>
<dbReference type="FunFam" id="3.40.50.720:FF:000137">
    <property type="entry name" value="Hydroxysteroid (17-beta) dehydrogenase 3"/>
    <property type="match status" value="1"/>
</dbReference>
<protein>
    <submittedName>
        <fullName evidence="7">Very-long-chain 3-oxoacyl-CoA reductase-like protein At1g24470</fullName>
    </submittedName>
</protein>
<evidence type="ECO:0000256" key="4">
    <source>
        <dbReference type="RuleBase" id="RU000363"/>
    </source>
</evidence>
<dbReference type="OrthoDB" id="5545019at2759"/>
<dbReference type="PRINTS" id="PR00080">
    <property type="entry name" value="SDRFAMILY"/>
</dbReference>
<proteinExistence type="inferred from homology"/>
<dbReference type="PROSITE" id="PS00061">
    <property type="entry name" value="ADH_SHORT"/>
    <property type="match status" value="1"/>
</dbReference>
<dbReference type="GeneID" id="116210391"/>
<dbReference type="CDD" id="cd05356">
    <property type="entry name" value="17beta-HSD1_like_SDR_c"/>
    <property type="match status" value="1"/>
</dbReference>
<dbReference type="Gene3D" id="3.40.50.720">
    <property type="entry name" value="NAD(P)-binding Rossmann-like Domain"/>
    <property type="match status" value="1"/>
</dbReference>
<evidence type="ECO:0000256" key="3">
    <source>
        <dbReference type="ARBA" id="ARBA00023002"/>
    </source>
</evidence>
<dbReference type="SUPFAM" id="SSF51735">
    <property type="entry name" value="NAD(P)-binding Rossmann-fold domains"/>
    <property type="match status" value="1"/>
</dbReference>
<keyword evidence="3" id="KW-0560">Oxidoreductase</keyword>
<dbReference type="GO" id="GO:0005783">
    <property type="term" value="C:endoplasmic reticulum"/>
    <property type="evidence" value="ECO:0007669"/>
    <property type="project" value="UniProtKB-SubCell"/>
</dbReference>
<keyword evidence="6" id="KW-1185">Reference proteome</keyword>
<evidence type="ECO:0000256" key="2">
    <source>
        <dbReference type="ARBA" id="ARBA00022857"/>
    </source>
</evidence>
<keyword evidence="2" id="KW-0521">NADP</keyword>
<organism evidence="6 7">
    <name type="scientific">Punica granatum</name>
    <name type="common">Pomegranate</name>
    <dbReference type="NCBI Taxonomy" id="22663"/>
    <lineage>
        <taxon>Eukaryota</taxon>
        <taxon>Viridiplantae</taxon>
        <taxon>Streptophyta</taxon>
        <taxon>Embryophyta</taxon>
        <taxon>Tracheophyta</taxon>
        <taxon>Spermatophyta</taxon>
        <taxon>Magnoliopsida</taxon>
        <taxon>eudicotyledons</taxon>
        <taxon>Gunneridae</taxon>
        <taxon>Pentapetalae</taxon>
        <taxon>rosids</taxon>
        <taxon>malvids</taxon>
        <taxon>Myrtales</taxon>
        <taxon>Lythraceae</taxon>
        <taxon>Punica</taxon>
    </lineage>
</organism>
<dbReference type="InterPro" id="IPR036291">
    <property type="entry name" value="NAD(P)-bd_dom_sf"/>
</dbReference>
<sequence>MIKKEPNNMPYACNEQLPWIPLISTIGFLILLGYFISLIIWFSNTFFRPPKYLRKHYGSWAIVTGCTDGIGRAFARKLAREGLNLILVSRSPDKLEQLSTELRLATNNRILVHILVLDFSDKDVSGGVREIEEMAWNLDVGVLINNVGITYPAARFFHEVDEEVWTKIVRVNVKGTLRVTRAVLPGMVRRGRGAVVNIGSGAAIVVPSHPLFTIYAATKAFVDQLSRSLHVEYKHHGIDVQCQVPLYIATKMASKVASIESSSVFVPSPEDYAEAAVRHIGYDSRCMPYWPHLVQWFFARLVPDSLLDSWRLSLGLKRRAKTPP</sequence>
<comment type="subcellular location">
    <subcellularLocation>
        <location evidence="1">Endoplasmic reticulum</location>
    </subcellularLocation>
</comment>